<protein>
    <recommendedName>
        <fullName evidence="6">SWIM-type domain-containing protein</fullName>
    </recommendedName>
</protein>
<keyword evidence="8" id="KW-1185">Reference proteome</keyword>
<dbReference type="Proteomes" id="UP001280121">
    <property type="component" value="Unassembled WGS sequence"/>
</dbReference>
<evidence type="ECO:0000256" key="3">
    <source>
        <dbReference type="ARBA" id="ARBA00022833"/>
    </source>
</evidence>
<evidence type="ECO:0000256" key="1">
    <source>
        <dbReference type="ARBA" id="ARBA00022723"/>
    </source>
</evidence>
<dbReference type="Pfam" id="PF04434">
    <property type="entry name" value="SWIM"/>
    <property type="match status" value="1"/>
</dbReference>
<dbReference type="EMBL" id="JANJYI010000006">
    <property type="protein sequence ID" value="KAK2644739.1"/>
    <property type="molecule type" value="Genomic_DNA"/>
</dbReference>
<dbReference type="PANTHER" id="PTHR31973">
    <property type="entry name" value="POLYPROTEIN, PUTATIVE-RELATED"/>
    <property type="match status" value="1"/>
</dbReference>
<evidence type="ECO:0000256" key="5">
    <source>
        <dbReference type="SAM" id="MobiDB-lite"/>
    </source>
</evidence>
<evidence type="ECO:0000313" key="8">
    <source>
        <dbReference type="Proteomes" id="UP001280121"/>
    </source>
</evidence>
<dbReference type="InterPro" id="IPR007527">
    <property type="entry name" value="Znf_SWIM"/>
</dbReference>
<feature type="compositionally biased region" description="Basic and acidic residues" evidence="5">
    <location>
        <begin position="206"/>
        <end position="217"/>
    </location>
</feature>
<keyword evidence="1" id="KW-0479">Metal-binding</keyword>
<dbReference type="AlphaFoldDB" id="A0AAD9TYQ2"/>
<dbReference type="SMART" id="SM00575">
    <property type="entry name" value="ZnF_PMZ"/>
    <property type="match status" value="1"/>
</dbReference>
<keyword evidence="2 4" id="KW-0863">Zinc-finger</keyword>
<dbReference type="Pfam" id="PF10551">
    <property type="entry name" value="MULE"/>
    <property type="match status" value="1"/>
</dbReference>
<evidence type="ECO:0000259" key="6">
    <source>
        <dbReference type="PROSITE" id="PS50966"/>
    </source>
</evidence>
<dbReference type="PANTHER" id="PTHR31973:SF195">
    <property type="entry name" value="MUDR FAMILY TRANSPOSASE"/>
    <property type="match status" value="1"/>
</dbReference>
<dbReference type="GO" id="GO:0008270">
    <property type="term" value="F:zinc ion binding"/>
    <property type="evidence" value="ECO:0007669"/>
    <property type="project" value="UniProtKB-KW"/>
</dbReference>
<evidence type="ECO:0000256" key="2">
    <source>
        <dbReference type="ARBA" id="ARBA00022771"/>
    </source>
</evidence>
<dbReference type="InterPro" id="IPR006564">
    <property type="entry name" value="Znf_PMZ"/>
</dbReference>
<dbReference type="InterPro" id="IPR018289">
    <property type="entry name" value="MULE_transposase_dom"/>
</dbReference>
<reference evidence="7" key="1">
    <citation type="journal article" date="2023" name="Plant J.">
        <title>Genome sequences and population genomics provide insights into the demographic history, inbreeding, and mutation load of two 'living fossil' tree species of Dipteronia.</title>
        <authorList>
            <person name="Feng Y."/>
            <person name="Comes H.P."/>
            <person name="Chen J."/>
            <person name="Zhu S."/>
            <person name="Lu R."/>
            <person name="Zhang X."/>
            <person name="Li P."/>
            <person name="Qiu J."/>
            <person name="Olsen K.M."/>
            <person name="Qiu Y."/>
        </authorList>
    </citation>
    <scope>NUCLEOTIDE SEQUENCE</scope>
    <source>
        <strain evidence="7">KIB01</strain>
    </source>
</reference>
<feature type="region of interest" description="Disordered" evidence="5">
    <location>
        <begin position="205"/>
        <end position="238"/>
    </location>
</feature>
<gene>
    <name evidence="7" type="ORF">Ddye_019934</name>
</gene>
<evidence type="ECO:0000256" key="4">
    <source>
        <dbReference type="PROSITE-ProRule" id="PRU00325"/>
    </source>
</evidence>
<comment type="caution">
    <text evidence="7">The sequence shown here is derived from an EMBL/GenBank/DDBJ whole genome shotgun (WGS) entry which is preliminary data.</text>
</comment>
<proteinExistence type="predicted"/>
<feature type="domain" description="SWIM-type" evidence="6">
    <location>
        <begin position="709"/>
        <end position="750"/>
    </location>
</feature>
<organism evidence="7 8">
    <name type="scientific">Dipteronia dyeriana</name>
    <dbReference type="NCBI Taxonomy" id="168575"/>
    <lineage>
        <taxon>Eukaryota</taxon>
        <taxon>Viridiplantae</taxon>
        <taxon>Streptophyta</taxon>
        <taxon>Embryophyta</taxon>
        <taxon>Tracheophyta</taxon>
        <taxon>Spermatophyta</taxon>
        <taxon>Magnoliopsida</taxon>
        <taxon>eudicotyledons</taxon>
        <taxon>Gunneridae</taxon>
        <taxon>Pentapetalae</taxon>
        <taxon>rosids</taxon>
        <taxon>malvids</taxon>
        <taxon>Sapindales</taxon>
        <taxon>Sapindaceae</taxon>
        <taxon>Hippocastanoideae</taxon>
        <taxon>Acereae</taxon>
        <taxon>Dipteronia</taxon>
    </lineage>
</organism>
<sequence length="872" mass="98518">MMNKDSEGPSSRGMDPTKLVITYGGKWVGNFYEGGETEFVKVCRNLTYSELFRVVQGVANVDLTRFSIELRTLVDTGVRLRPARPKIKDDSDVEMLLCDGGHVPEVYVSVVEKVSVQPGHVGVHTVQPVFQSFVQQLTTQFQFGGGSNNVFGSIPTTNNVFETPIGNPVIFEDPTINKDESSIPEYNSHSKYGLEDFDEDYIGDGGSRKGVNDEATYHHGMSSDSTDGGRRGSVSPVFTGLNRDTFEDGGINVGDRSGTPVSLPWIITGASNYSFELVRIEESSSCYRLSKGGMFESKKALTLALQEYSLKDNFEIRVTRSCTGRYEVGCKDPECKFQFRAIKIEGGNYWIVQKFEEEHSCTIDELHNRHRQPSAWLIGEILSPKLAVSGRSLKPKEIMTDMQALRAKGLVEQNVFGSPDLSYRFLSAYCHELKRVNHGTITAIKTDVDKKFEYLFIAFSASFVGFQTAIRPAICIDATHLKGRFGGVMFIAACQDANNQVLPLAYGWGDVECEDSWTWFLKKLKRTIGCPTNCIIISDRSPVIKVAMAKEYPEIPHGLCGFHMNMNLKTRFKSHVVCKLFHEASRAHRQTEFLEKMRELSRVNMRAYEYLMRVGPHRWSRAYCPVRRYGGMTSDIVECMNNCLRYACQLPITTLVEYVRDMMQKWFHERRDAASKNTTQLSRWATEKLTKKNETSHKYTVRPIDHVNFNVKDGEKDGLVNLYEKRCTCKEFQNDLLPCSHALAAIRHCKKKLATFVRISTKQAPGWKAILVSYFRLDTQANGILHRKYVQKLFSHQTGDLKPVDRERIGFRLQASMVGGVGIVPYARNLATTDKIVQTHQSISNAMFPTHQQIHDLGNVVSASCVDKRDIT</sequence>
<name>A0AAD9TYQ2_9ROSI</name>
<keyword evidence="3" id="KW-0862">Zinc</keyword>
<accession>A0AAD9TYQ2</accession>
<dbReference type="PROSITE" id="PS50966">
    <property type="entry name" value="ZF_SWIM"/>
    <property type="match status" value="1"/>
</dbReference>
<evidence type="ECO:0000313" key="7">
    <source>
        <dbReference type="EMBL" id="KAK2644739.1"/>
    </source>
</evidence>